<evidence type="ECO:0000259" key="3">
    <source>
        <dbReference type="Pfam" id="PF08646"/>
    </source>
</evidence>
<dbReference type="InterPro" id="IPR013955">
    <property type="entry name" value="Rep_factor-A_C"/>
</dbReference>
<keyword evidence="6" id="KW-1185">Reference proteome</keyword>
<feature type="domain" description="Replication protein A OB" evidence="4">
    <location>
        <begin position="86"/>
        <end position="168"/>
    </location>
</feature>
<evidence type="ECO:0000259" key="4">
    <source>
        <dbReference type="Pfam" id="PF16900"/>
    </source>
</evidence>
<dbReference type="PANTHER" id="PTHR13356:SF0">
    <property type="entry name" value="SOSS COMPLEX SUBUNIT B HOMOLOG"/>
    <property type="match status" value="1"/>
</dbReference>
<keyword evidence="1" id="KW-0238">DNA-binding</keyword>
<gene>
    <name evidence="5" type="ordered locus">Mefer_0749</name>
</gene>
<protein>
    <submittedName>
        <fullName evidence="5">Nucleic acid binding OB-fold tRNA/helicase-type</fullName>
    </submittedName>
</protein>
<evidence type="ECO:0000313" key="5">
    <source>
        <dbReference type="EMBL" id="ACV24567.1"/>
    </source>
</evidence>
<evidence type="ECO:0000256" key="1">
    <source>
        <dbReference type="ARBA" id="ARBA00023125"/>
    </source>
</evidence>
<dbReference type="CDD" id="cd04491">
    <property type="entry name" value="SoSSB_OBF"/>
    <property type="match status" value="4"/>
</dbReference>
<dbReference type="InterPro" id="IPR012340">
    <property type="entry name" value="NA-bd_OB-fold"/>
</dbReference>
<dbReference type="InterPro" id="IPR031657">
    <property type="entry name" value="REPA_OB_2"/>
</dbReference>
<dbReference type="KEGG" id="mfe:Mefer_0749"/>
<accession>C7P7N5</accession>
<reference evidence="5" key="1">
    <citation type="submission" date="2009-08" db="EMBL/GenBank/DDBJ databases">
        <title>Complete sequence of chromosome of Methanocaldococcus fervens AG86.</title>
        <authorList>
            <consortium name="US DOE Joint Genome Institute"/>
            <person name="Lucas S."/>
            <person name="Copeland A."/>
            <person name="Lapidus A."/>
            <person name="Glavina del Rio T."/>
            <person name="Tice H."/>
            <person name="Bruce D."/>
            <person name="Goodwin L."/>
            <person name="Pitluck S."/>
            <person name="Chertkov O."/>
            <person name="Detter J.C."/>
            <person name="Han C."/>
            <person name="Tapia R."/>
            <person name="Larimer F."/>
            <person name="Land M."/>
            <person name="Hauser L."/>
            <person name="Kyrpides N."/>
            <person name="Ovchinnikova G."/>
            <person name="Lupa-Sieprawska M."/>
            <person name="Whitman W.B."/>
        </authorList>
    </citation>
    <scope>NUCLEOTIDE SEQUENCE [LARGE SCALE GENOMIC DNA]</scope>
    <source>
        <strain evidence="5">AG86</strain>
    </source>
</reference>
<evidence type="ECO:0000313" key="6">
    <source>
        <dbReference type="Proteomes" id="UP000001495"/>
    </source>
</evidence>
<dbReference type="Proteomes" id="UP000001495">
    <property type="component" value="Chromosome"/>
</dbReference>
<dbReference type="HOGENOM" id="CLU_415991_0_0_2"/>
<name>C7P7N5_METFA</name>
<dbReference type="AlphaFoldDB" id="C7P7N5"/>
<sequence>MAYKVERNLILVVIMIGDYEKFKKLKKKVAEALNISEEELDEMIKEKIKEFGGILLKDAALMMIAKEHGVDIDKKEVEEFLIKDIEEGQINVEITGVVTDVSDVKTFKRKDGSEGKYRRIVIADKSGTIAMTLWDDLAEMDINIGDILKITRARARKWGNRLELSSTSETNIKKLEKYEGELPEIKEIYDIGELSPGMTATFEGEVISALPIKEFKKSDGSLGRLKSFIVKDETGSIRVTLWDELTEIDVNKGDYVRVRGYIREGYYGGLECTASSVEILKKGEKIESEEVNVEDLPKHEDGELVTVRGRVVAISSKRSVNLDGDIAKVQEVLLDNGTGRVRVSFWRGKTALLENIKEGDLVRITNCRVKTYYDREGNKKADLVATAETEVIKDESIEAPEYEINYCKIEDIYNREVDWNDINLIAQVVEDYGINEIEFDDNIRKVRNLMLEDGTGRIRLSLWDDLAEMDIKEGDIVEVLHAYAKERGDYIDLAVGRYGRIIVNPEGVEIKSNRKFIADVEDGETVEVRGAVVKILSDSLFLYLCPNCKKRVVEIDGVYNCPICGDVEPDEILRLNFVLDDGTGTLLCRTYDKRVERMLKMNREELKNLNMEMVEDEILGEEFVLYGNVREENDELIMVVRRVSDVDVEKEIKILKEME</sequence>
<dbReference type="InterPro" id="IPR051231">
    <property type="entry name" value="SOSS-B"/>
</dbReference>
<feature type="domain" description="Replication factor A C-terminal" evidence="3">
    <location>
        <begin position="527"/>
        <end position="612"/>
    </location>
</feature>
<dbReference type="GO" id="GO:0000724">
    <property type="term" value="P:double-strand break repair via homologous recombination"/>
    <property type="evidence" value="ECO:0007669"/>
    <property type="project" value="TreeGrafter"/>
</dbReference>
<proteinExistence type="predicted"/>
<evidence type="ECO:0000259" key="2">
    <source>
        <dbReference type="Pfam" id="PF01336"/>
    </source>
</evidence>
<dbReference type="GO" id="GO:0010212">
    <property type="term" value="P:response to ionizing radiation"/>
    <property type="evidence" value="ECO:0007669"/>
    <property type="project" value="TreeGrafter"/>
</dbReference>
<dbReference type="PANTHER" id="PTHR13356">
    <property type="entry name" value="OB FOLD NUCLEIC ACID BINDING PROTEIN-RELATED"/>
    <property type="match status" value="1"/>
</dbReference>
<dbReference type="eggNOG" id="arCOG01510">
    <property type="taxonomic scope" value="Archaea"/>
</dbReference>
<dbReference type="InterPro" id="IPR004365">
    <property type="entry name" value="NA-bd_OB_tRNA"/>
</dbReference>
<feature type="domain" description="OB" evidence="2">
    <location>
        <begin position="305"/>
        <end position="382"/>
    </location>
</feature>
<feature type="domain" description="OB" evidence="2">
    <location>
        <begin position="210"/>
        <end position="280"/>
    </location>
</feature>
<dbReference type="Gene3D" id="2.40.50.140">
    <property type="entry name" value="Nucleic acid-binding proteins"/>
    <property type="match status" value="5"/>
</dbReference>
<dbReference type="Pfam" id="PF01336">
    <property type="entry name" value="tRNA_anti-codon"/>
    <property type="match status" value="2"/>
</dbReference>
<dbReference type="NCBIfam" id="NF009031">
    <property type="entry name" value="PRK12366.1-2"/>
    <property type="match status" value="1"/>
</dbReference>
<dbReference type="Pfam" id="PF16900">
    <property type="entry name" value="REPA_OB_2"/>
    <property type="match status" value="1"/>
</dbReference>
<dbReference type="STRING" id="573064.Mefer_0749"/>
<dbReference type="FunFam" id="2.40.50.140:FF:000543">
    <property type="entry name" value="Replication factor A"/>
    <property type="match status" value="1"/>
</dbReference>
<organism evidence="5 6">
    <name type="scientific">Methanocaldococcus fervens (strain DSM 4213 / JCM 15782 / AG86)</name>
    <name type="common">Methanococcus fervens</name>
    <dbReference type="NCBI Taxonomy" id="573064"/>
    <lineage>
        <taxon>Archaea</taxon>
        <taxon>Methanobacteriati</taxon>
        <taxon>Methanobacteriota</taxon>
        <taxon>Methanomada group</taxon>
        <taxon>Methanococci</taxon>
        <taxon>Methanococcales</taxon>
        <taxon>Methanocaldococcaceae</taxon>
        <taxon>Methanocaldococcus</taxon>
    </lineage>
</organism>
<dbReference type="GO" id="GO:0003677">
    <property type="term" value="F:DNA binding"/>
    <property type="evidence" value="ECO:0007669"/>
    <property type="project" value="UniProtKB-KW"/>
</dbReference>
<dbReference type="EMBL" id="CP001696">
    <property type="protein sequence ID" value="ACV24567.1"/>
    <property type="molecule type" value="Genomic_DNA"/>
</dbReference>
<dbReference type="SUPFAM" id="SSF50249">
    <property type="entry name" value="Nucleic acid-binding proteins"/>
    <property type="match status" value="5"/>
</dbReference>
<dbReference type="Pfam" id="PF08646">
    <property type="entry name" value="Rep_fac-A_C"/>
    <property type="match status" value="1"/>
</dbReference>